<evidence type="ECO:0000313" key="1">
    <source>
        <dbReference type="EMBL" id="AGK99840.1"/>
    </source>
</evidence>
<accession>R4KJN3</accession>
<dbReference type="KEGG" id="dgi:Desgi_0244"/>
<dbReference type="EMBL" id="CP003273">
    <property type="protein sequence ID" value="AGK99840.1"/>
    <property type="molecule type" value="Genomic_DNA"/>
</dbReference>
<sequence length="144" mass="16502">MADTSNLIKVTKYILKVLEGEFKTSFSNKKIRVGSQGVEKKFSGVSDDSKIIVHICHHSGRTKSGNIPVGKLNGLYSKCYIMEKANADRKYIYFTNREFYEIFRRNSIGIVDGIELRYFDNLPIEYQEVLNQVIEDASDEMFVG</sequence>
<proteinExistence type="predicted"/>
<dbReference type="RefSeq" id="WP_006522980.1">
    <property type="nucleotide sequence ID" value="NC_021184.1"/>
</dbReference>
<dbReference type="AlphaFoldDB" id="R4KJN3"/>
<dbReference type="OrthoDB" id="2081480at2"/>
<dbReference type="HOGENOM" id="CLU_1793367_0_0_9"/>
<protein>
    <recommendedName>
        <fullName evidence="3">Restriction endonuclease type IV Mrr domain-containing protein</fullName>
    </recommendedName>
</protein>
<gene>
    <name evidence="1" type="ORF">Desgi_0244</name>
</gene>
<reference evidence="1 2" key="1">
    <citation type="submission" date="2012-01" db="EMBL/GenBank/DDBJ databases">
        <title>Complete sequence of Desulfotomaculum gibsoniae DSM 7213.</title>
        <authorList>
            <consortium name="US DOE Joint Genome Institute"/>
            <person name="Lucas S."/>
            <person name="Han J."/>
            <person name="Lapidus A."/>
            <person name="Cheng J.-F."/>
            <person name="Goodwin L."/>
            <person name="Pitluck S."/>
            <person name="Peters L."/>
            <person name="Ovchinnikova G."/>
            <person name="Teshima H."/>
            <person name="Detter J.C."/>
            <person name="Han C."/>
            <person name="Tapia R."/>
            <person name="Land M."/>
            <person name="Hauser L."/>
            <person name="Kyrpides N."/>
            <person name="Ivanova N."/>
            <person name="Pagani I."/>
            <person name="Parshina S."/>
            <person name="Plugge C."/>
            <person name="Muyzer G."/>
            <person name="Kuever J."/>
            <person name="Ivanova A."/>
            <person name="Nazina T."/>
            <person name="Klenk H.-P."/>
            <person name="Brambilla E."/>
            <person name="Spring S."/>
            <person name="Stams A.F."/>
            <person name="Woyke T."/>
        </authorList>
    </citation>
    <scope>NUCLEOTIDE SEQUENCE [LARGE SCALE GENOMIC DNA]</scope>
    <source>
        <strain evidence="1 2">DSM 7213</strain>
    </source>
</reference>
<dbReference type="Proteomes" id="UP000013520">
    <property type="component" value="Chromosome"/>
</dbReference>
<evidence type="ECO:0008006" key="3">
    <source>
        <dbReference type="Google" id="ProtNLM"/>
    </source>
</evidence>
<evidence type="ECO:0000313" key="2">
    <source>
        <dbReference type="Proteomes" id="UP000013520"/>
    </source>
</evidence>
<organism evidence="1 2">
    <name type="scientific">Desulfoscipio gibsoniae DSM 7213</name>
    <dbReference type="NCBI Taxonomy" id="767817"/>
    <lineage>
        <taxon>Bacteria</taxon>
        <taxon>Bacillati</taxon>
        <taxon>Bacillota</taxon>
        <taxon>Clostridia</taxon>
        <taxon>Eubacteriales</taxon>
        <taxon>Desulfallaceae</taxon>
        <taxon>Desulfoscipio</taxon>
    </lineage>
</organism>
<name>R4KJN3_9FIRM</name>
<keyword evidence="2" id="KW-1185">Reference proteome</keyword>